<protein>
    <recommendedName>
        <fullName evidence="5">Inner membrane assembly complex subunit 17</fullName>
    </recommendedName>
</protein>
<keyword evidence="1" id="KW-0175">Coiled coil</keyword>
<dbReference type="AlphaFoldDB" id="A0A1E4TT33"/>
<keyword evidence="2" id="KW-0472">Membrane</keyword>
<keyword evidence="2" id="KW-1133">Transmembrane helix</keyword>
<feature type="coiled-coil region" evidence="1">
    <location>
        <begin position="132"/>
        <end position="159"/>
    </location>
</feature>
<dbReference type="EMBL" id="KV454015">
    <property type="protein sequence ID" value="ODV94911.1"/>
    <property type="molecule type" value="Genomic_DNA"/>
</dbReference>
<sequence>MIGRNLIRYSVLSTVNKSTPYGMIFINRLSSTSIAYQQQHHHKEKSLPTSREDQLLDSIPSKSKEIQSRIDVLNQKTKFLKQASVLESQDLNSLKPRISDFKLPILNFFITSMTIYLALQWIWLYLEKEEQARTYRECVIKLENEIQEILDEKDEKQNKWFGWLWKH</sequence>
<feature type="transmembrane region" description="Helical" evidence="2">
    <location>
        <begin position="105"/>
        <end position="126"/>
    </location>
</feature>
<gene>
    <name evidence="3" type="ORF">PACTADRAFT_3796</name>
</gene>
<evidence type="ECO:0000256" key="1">
    <source>
        <dbReference type="SAM" id="Coils"/>
    </source>
</evidence>
<evidence type="ECO:0000256" key="2">
    <source>
        <dbReference type="SAM" id="Phobius"/>
    </source>
</evidence>
<evidence type="ECO:0000313" key="3">
    <source>
        <dbReference type="EMBL" id="ODV94911.1"/>
    </source>
</evidence>
<proteinExistence type="predicted"/>
<keyword evidence="2" id="KW-0812">Transmembrane</keyword>
<reference evidence="4" key="1">
    <citation type="submission" date="2016-05" db="EMBL/GenBank/DDBJ databases">
        <title>Comparative genomics of biotechnologically important yeasts.</title>
        <authorList>
            <consortium name="DOE Joint Genome Institute"/>
            <person name="Riley R."/>
            <person name="Haridas S."/>
            <person name="Wolfe K.H."/>
            <person name="Lopes M.R."/>
            <person name="Hittinger C.T."/>
            <person name="Goker M."/>
            <person name="Salamov A."/>
            <person name="Wisecaver J."/>
            <person name="Long T.M."/>
            <person name="Aerts A.L."/>
            <person name="Barry K."/>
            <person name="Choi C."/>
            <person name="Clum A."/>
            <person name="Coughlan A.Y."/>
            <person name="Deshpande S."/>
            <person name="Douglass A.P."/>
            <person name="Hanson S.J."/>
            <person name="Klenk H.-P."/>
            <person name="Labutti K."/>
            <person name="Lapidus A."/>
            <person name="Lindquist E."/>
            <person name="Lipzen A."/>
            <person name="Meier-Kolthoff J.P."/>
            <person name="Ohm R.A."/>
            <person name="Otillar R.P."/>
            <person name="Pangilinan J."/>
            <person name="Peng Y."/>
            <person name="Rokas A."/>
            <person name="Rosa C.A."/>
            <person name="Scheuner C."/>
            <person name="Sibirny A.A."/>
            <person name="Slot J.C."/>
            <person name="Stielow J.B."/>
            <person name="Sun H."/>
            <person name="Kurtzman C.P."/>
            <person name="Blackwell M."/>
            <person name="Grigoriev I.V."/>
            <person name="Jeffries T.W."/>
        </authorList>
    </citation>
    <scope>NUCLEOTIDE SEQUENCE [LARGE SCALE GENOMIC DNA]</scope>
    <source>
        <strain evidence="4">NRRL Y-2460</strain>
    </source>
</reference>
<name>A0A1E4TT33_PACTA</name>
<evidence type="ECO:0008006" key="5">
    <source>
        <dbReference type="Google" id="ProtNLM"/>
    </source>
</evidence>
<dbReference type="OrthoDB" id="4010196at2759"/>
<organism evidence="3 4">
    <name type="scientific">Pachysolen tannophilus NRRL Y-2460</name>
    <dbReference type="NCBI Taxonomy" id="669874"/>
    <lineage>
        <taxon>Eukaryota</taxon>
        <taxon>Fungi</taxon>
        <taxon>Dikarya</taxon>
        <taxon>Ascomycota</taxon>
        <taxon>Saccharomycotina</taxon>
        <taxon>Pichiomycetes</taxon>
        <taxon>Pachysolenaceae</taxon>
        <taxon>Pachysolen</taxon>
    </lineage>
</organism>
<dbReference type="Proteomes" id="UP000094236">
    <property type="component" value="Unassembled WGS sequence"/>
</dbReference>
<evidence type="ECO:0000313" key="4">
    <source>
        <dbReference type="Proteomes" id="UP000094236"/>
    </source>
</evidence>
<accession>A0A1E4TT33</accession>
<keyword evidence="4" id="KW-1185">Reference proteome</keyword>